<evidence type="ECO:0000313" key="1">
    <source>
        <dbReference type="EMBL" id="QPI16736.1"/>
    </source>
</evidence>
<accession>A0A7S9SUE8</accession>
<organism evidence="1">
    <name type="scientific">Virus NIOZ-UU159</name>
    <dbReference type="NCBI Taxonomy" id="2763270"/>
    <lineage>
        <taxon>Viruses</taxon>
    </lineage>
</organism>
<sequence length="159" mass="19061">MNNVFVEDFNGNIIRYLNNDFCALKKLSESSKQCNSLVKENTNFNMLIEDKINNYNCDMVETYLIKILKPDILRYKDDKMSQYESLLSYYIKKLNNKCIDIIYNKIDYCYNERNVGLNNYIQEISYLLSKKLFDIMVLIEDKVNINDENILEWFNIKHV</sequence>
<gene>
    <name evidence="1" type="ORF">NIOZUU159_00231</name>
</gene>
<reference evidence="1" key="1">
    <citation type="submission" date="2020-08" db="EMBL/GenBank/DDBJ databases">
        <title>Bridging the membrane lipid divide: bacteria of the FCB group superphylum have the potential to synthesize archaeal ether lipids.</title>
        <authorList>
            <person name="Villanueva L."/>
            <person name="von Meijenfeldt F.A.B."/>
            <person name="Westbye A.B."/>
            <person name="Yadav S."/>
            <person name="Hopmans E.C."/>
            <person name="Dutilh B.E."/>
            <person name="Sinninghe Damste J.S."/>
        </authorList>
    </citation>
    <scope>NUCLEOTIDE SEQUENCE</scope>
    <source>
        <strain evidence="1">NIOZ-UU159</strain>
    </source>
</reference>
<proteinExistence type="predicted"/>
<dbReference type="EMBL" id="MW030598">
    <property type="protein sequence ID" value="QPI16736.1"/>
    <property type="molecule type" value="Genomic_DNA"/>
</dbReference>
<name>A0A7S9SUE8_9VIRU</name>
<protein>
    <submittedName>
        <fullName evidence="1">Uncharacterized protein</fullName>
    </submittedName>
</protein>